<comment type="caution">
    <text evidence="3">The sequence shown here is derived from an EMBL/GenBank/DDBJ whole genome shotgun (WGS) entry which is preliminary data.</text>
</comment>
<dbReference type="STRING" id="1447875.A0A2B7XW08"/>
<feature type="compositionally biased region" description="Basic and acidic residues" evidence="2">
    <location>
        <begin position="339"/>
        <end position="350"/>
    </location>
</feature>
<organism evidence="3 4">
    <name type="scientific">Helicocarpus griseus UAMH5409</name>
    <dbReference type="NCBI Taxonomy" id="1447875"/>
    <lineage>
        <taxon>Eukaryota</taxon>
        <taxon>Fungi</taxon>
        <taxon>Dikarya</taxon>
        <taxon>Ascomycota</taxon>
        <taxon>Pezizomycotina</taxon>
        <taxon>Eurotiomycetes</taxon>
        <taxon>Eurotiomycetidae</taxon>
        <taxon>Onygenales</taxon>
        <taxon>Ajellomycetaceae</taxon>
        <taxon>Helicocarpus</taxon>
    </lineage>
</organism>
<feature type="region of interest" description="Disordered" evidence="2">
    <location>
        <begin position="141"/>
        <end position="261"/>
    </location>
</feature>
<feature type="compositionally biased region" description="Low complexity" evidence="2">
    <location>
        <begin position="226"/>
        <end position="237"/>
    </location>
</feature>
<accession>A0A2B7XW08</accession>
<feature type="region of interest" description="Disordered" evidence="2">
    <location>
        <begin position="54"/>
        <end position="80"/>
    </location>
</feature>
<proteinExistence type="predicted"/>
<reference evidence="3 4" key="1">
    <citation type="submission" date="2017-10" db="EMBL/GenBank/DDBJ databases">
        <title>Comparative genomics in systemic dimorphic fungi from Ajellomycetaceae.</title>
        <authorList>
            <person name="Munoz J.F."/>
            <person name="Mcewen J.G."/>
            <person name="Clay O.K."/>
            <person name="Cuomo C.A."/>
        </authorList>
    </citation>
    <scope>NUCLEOTIDE SEQUENCE [LARGE SCALE GENOMIC DNA]</scope>
    <source>
        <strain evidence="3 4">UAMH5409</strain>
    </source>
</reference>
<dbReference type="AlphaFoldDB" id="A0A2B7XW08"/>
<feature type="region of interest" description="Disordered" evidence="2">
    <location>
        <begin position="554"/>
        <end position="605"/>
    </location>
</feature>
<evidence type="ECO:0000313" key="4">
    <source>
        <dbReference type="Proteomes" id="UP000223968"/>
    </source>
</evidence>
<gene>
    <name evidence="3" type="ORF">AJ79_03655</name>
</gene>
<feature type="compositionally biased region" description="Polar residues" evidence="2">
    <location>
        <begin position="382"/>
        <end position="392"/>
    </location>
</feature>
<dbReference type="OrthoDB" id="4161727at2759"/>
<feature type="compositionally biased region" description="Polar residues" evidence="2">
    <location>
        <begin position="584"/>
        <end position="599"/>
    </location>
</feature>
<evidence type="ECO:0000256" key="1">
    <source>
        <dbReference type="SAM" id="Coils"/>
    </source>
</evidence>
<dbReference type="EMBL" id="PDNB01000046">
    <property type="protein sequence ID" value="PGH13376.1"/>
    <property type="molecule type" value="Genomic_DNA"/>
</dbReference>
<feature type="compositionally biased region" description="Low complexity" evidence="2">
    <location>
        <begin position="561"/>
        <end position="583"/>
    </location>
</feature>
<protein>
    <submittedName>
        <fullName evidence="3">Uncharacterized protein</fullName>
    </submittedName>
</protein>
<feature type="compositionally biased region" description="Polar residues" evidence="2">
    <location>
        <begin position="705"/>
        <end position="716"/>
    </location>
</feature>
<keyword evidence="1" id="KW-0175">Coiled coil</keyword>
<name>A0A2B7XW08_9EURO</name>
<evidence type="ECO:0000256" key="2">
    <source>
        <dbReference type="SAM" id="MobiDB-lite"/>
    </source>
</evidence>
<evidence type="ECO:0000313" key="3">
    <source>
        <dbReference type="EMBL" id="PGH13376.1"/>
    </source>
</evidence>
<dbReference type="Proteomes" id="UP000223968">
    <property type="component" value="Unassembled WGS sequence"/>
</dbReference>
<feature type="region of interest" description="Disordered" evidence="2">
    <location>
        <begin position="328"/>
        <end position="441"/>
    </location>
</feature>
<sequence>MGEELGKMSVIDLVVSPEHKHKWRAETVRETNNHKFAKAISKWRNHWRQRSLLTQPSSCSDADSRRSLQRSDRTGSTLVSHRDTPVDVLESYAVMIKEAILRNPEKKHLIEGIIGDIRDSNECPRSRKSYAEEASLNGMLQNPTFEPLRRSQKGRLARTKEWLVNDRNPSCRSYNSSSLSPSSLSRSPLSSDSPFTEHSETIVSELPSSVPAELADTSPVKEKQAPSRQVSASSPASVPFPPSPSGDARSNHTSSESWAHSPKVSAEELQCTSFPLASECNYAVGKGLPLGRVSQLRIDNSAKTAEPEVFRESTSLVGRLNELKITTESPVSAFPSRSPHKESFGEKQLQDSDSDDDTSRRGATDSGSYRKAADHQRYNGGETHQGNETCDTSKFPFDSVPRNGNDGQRGLNESADNSDGEESDDNNNRKRKRFKTPQPGENKKKFACPYYKYDPQTYHGNRHRRFLVCSGTGYDFMSNLCRHLARNHNEYVCGNCYRTFGSKELQSDHTLSCTVKLQYSQEEKWESLWRERFTGVPVPKSPYWEPNLRLNTSIDGLSGQSTDTSGSLNTNNSSPSNLSSANTFQHPGSQTQTIDNPHSSPGVPTREMMLSLSIELQQLRNRTEMLENRVLFLEQTLMRTLVSGNAVNNNAMAYSPLSYHSSSNSSPNGAGPKQVYDHGIFDDPGGATVPNFGQMNAVQFTPSGTPTKEGATSTMLQPPPVNTNRSFRHNAPALRLEVPSAMPNPMTGSNHAMAFKHTAGLEQTTELTQRTGPGQTSVSDHIAASNQMTPSDQMSGLEMFHLPEIGEMGPNIDFPWSEYSDPMNLP</sequence>
<feature type="coiled-coil region" evidence="1">
    <location>
        <begin position="609"/>
        <end position="636"/>
    </location>
</feature>
<feature type="region of interest" description="Disordered" evidence="2">
    <location>
        <begin position="705"/>
        <end position="725"/>
    </location>
</feature>
<feature type="compositionally biased region" description="Low complexity" evidence="2">
    <location>
        <begin position="167"/>
        <end position="193"/>
    </location>
</feature>
<feature type="compositionally biased region" description="Acidic residues" evidence="2">
    <location>
        <begin position="416"/>
        <end position="425"/>
    </location>
</feature>
<keyword evidence="4" id="KW-1185">Reference proteome</keyword>
<feature type="compositionally biased region" description="Basic and acidic residues" evidence="2">
    <location>
        <begin position="62"/>
        <end position="73"/>
    </location>
</feature>